<sequence>MDPNVRNPHIPSCGECRARKAKCSKEHPVCSRCWKLNKECIYFPKKTRTPLTRAHLASVEKRLNQFEIALQRLFPTGGVEQIVQSLVRESDNEIVPLAEGLPLANPLPDPITSDSSLGPGNLPLGLDLDIPPAIDTTGDHKHVIDAYFSNYHPMYPFVHETSFRAECQSQASTAHGLGRNILYNALLAMGAWCCDGLKPGVDLEFYGQALELLKSVSVLNVGSLTLIQALALLHDFAQKSGIQEKSLQYLSIAARMAMNLGYHRDFVEDTSSLLEKEMRRRVWWTLYVFDSCAAKSFGLPLLLPESSFIKTQMIRNIQDESLDSQATCLPVEVDGPTPYTGLIAQAQFHMMANSIYRSLIAFPTVSLEEMTTLENRIDTWRATLPSCFTDPSNPPASPFLTFTGERLRICEKNLRILLLRPYLMAWTADDRNGAHQAMALRCVETARESMSLVLGCMQRVSYPRTETSFLLYCLLHAVLIYTVFWKRISSLHAGLLLQDIQAMQSTLLQSRFSNNAQAYHSLTVLNRLCMSFGPRPTTGLSIEAAPLAT</sequence>
<keyword evidence="12" id="KW-1185">Reference proteome</keyword>
<keyword evidence="6" id="KW-0010">Activator</keyword>
<keyword evidence="4" id="KW-0805">Transcription regulation</keyword>
<dbReference type="Gene3D" id="1.20.5.170">
    <property type="match status" value="1"/>
</dbReference>
<evidence type="ECO:0000256" key="8">
    <source>
        <dbReference type="ARBA" id="ARBA00023242"/>
    </source>
</evidence>
<keyword evidence="7" id="KW-0804">Transcription</keyword>
<accession>A0A1R3RSZ3</accession>
<keyword evidence="2" id="KW-0479">Metal-binding</keyword>
<dbReference type="VEuPathDB" id="FungiDB:ASPCADRAFT_144278"/>
<dbReference type="InterPro" id="IPR001138">
    <property type="entry name" value="Zn2Cys6_DnaBD"/>
</dbReference>
<dbReference type="CDD" id="cd12148">
    <property type="entry name" value="fungal_TF_MHR"/>
    <property type="match status" value="1"/>
</dbReference>
<dbReference type="SMART" id="SM00066">
    <property type="entry name" value="GAL4"/>
    <property type="match status" value="1"/>
</dbReference>
<keyword evidence="5" id="KW-0238">DNA-binding</keyword>
<proteinExistence type="predicted"/>
<evidence type="ECO:0000259" key="10">
    <source>
        <dbReference type="PROSITE" id="PS50048"/>
    </source>
</evidence>
<dbReference type="AlphaFoldDB" id="A0A1R3RSZ3"/>
<name>A0A1R3RSZ3_ASPC5</name>
<dbReference type="GO" id="GO:0006351">
    <property type="term" value="P:DNA-templated transcription"/>
    <property type="evidence" value="ECO:0007669"/>
    <property type="project" value="InterPro"/>
</dbReference>
<dbReference type="InterPro" id="IPR005600">
    <property type="entry name" value="Gal4_dimer_dom"/>
</dbReference>
<dbReference type="PANTHER" id="PTHR47424">
    <property type="entry name" value="REGULATORY PROTEIN GAL4"/>
    <property type="match status" value="1"/>
</dbReference>
<evidence type="ECO:0000313" key="12">
    <source>
        <dbReference type="Proteomes" id="UP000188318"/>
    </source>
</evidence>
<protein>
    <recommendedName>
        <fullName evidence="10">Zn(2)-C6 fungal-type domain-containing protein</fullName>
    </recommendedName>
</protein>
<evidence type="ECO:0000256" key="9">
    <source>
        <dbReference type="ARBA" id="ARBA00023277"/>
    </source>
</evidence>
<dbReference type="PROSITE" id="PS50048">
    <property type="entry name" value="ZN2_CY6_FUNGAL_2"/>
    <property type="match status" value="1"/>
</dbReference>
<dbReference type="Pfam" id="PF04082">
    <property type="entry name" value="Fungal_trans"/>
    <property type="match status" value="1"/>
</dbReference>
<dbReference type="Pfam" id="PF03902">
    <property type="entry name" value="Gal4_dimer"/>
    <property type="match status" value="1"/>
</dbReference>
<evidence type="ECO:0000256" key="3">
    <source>
        <dbReference type="ARBA" id="ARBA00022833"/>
    </source>
</evidence>
<dbReference type="CDD" id="cd00067">
    <property type="entry name" value="GAL4"/>
    <property type="match status" value="1"/>
</dbReference>
<dbReference type="GO" id="GO:0008270">
    <property type="term" value="F:zinc ion binding"/>
    <property type="evidence" value="ECO:0007669"/>
    <property type="project" value="InterPro"/>
</dbReference>
<dbReference type="SUPFAM" id="SSF57701">
    <property type="entry name" value="Zn2/Cys6 DNA-binding domain"/>
    <property type="match status" value="1"/>
</dbReference>
<dbReference type="PROSITE" id="PS00463">
    <property type="entry name" value="ZN2_CY6_FUNGAL_1"/>
    <property type="match status" value="1"/>
</dbReference>
<dbReference type="FunFam" id="4.10.240.10:FF:000009">
    <property type="entry name" value="C6 transcription factor (Gal4)"/>
    <property type="match status" value="1"/>
</dbReference>
<evidence type="ECO:0000256" key="1">
    <source>
        <dbReference type="ARBA" id="ARBA00004123"/>
    </source>
</evidence>
<dbReference type="GO" id="GO:0000981">
    <property type="term" value="F:DNA-binding transcription factor activity, RNA polymerase II-specific"/>
    <property type="evidence" value="ECO:0007669"/>
    <property type="project" value="InterPro"/>
</dbReference>
<organism evidence="11 12">
    <name type="scientific">Aspergillus carbonarius (strain ITEM 5010)</name>
    <dbReference type="NCBI Taxonomy" id="602072"/>
    <lineage>
        <taxon>Eukaryota</taxon>
        <taxon>Fungi</taxon>
        <taxon>Dikarya</taxon>
        <taxon>Ascomycota</taxon>
        <taxon>Pezizomycotina</taxon>
        <taxon>Eurotiomycetes</taxon>
        <taxon>Eurotiomycetidae</taxon>
        <taxon>Eurotiales</taxon>
        <taxon>Aspergillaceae</taxon>
        <taxon>Aspergillus</taxon>
        <taxon>Aspergillus subgen. Circumdati</taxon>
    </lineage>
</organism>
<dbReference type="Pfam" id="PF00172">
    <property type="entry name" value="Zn_clus"/>
    <property type="match status" value="1"/>
</dbReference>
<dbReference type="InterPro" id="IPR036864">
    <property type="entry name" value="Zn2-C6_fun-type_DNA-bd_sf"/>
</dbReference>
<evidence type="ECO:0000256" key="6">
    <source>
        <dbReference type="ARBA" id="ARBA00023159"/>
    </source>
</evidence>
<dbReference type="InterPro" id="IPR051127">
    <property type="entry name" value="Fungal_SecMet_Regulators"/>
</dbReference>
<dbReference type="STRING" id="602072.A0A1R3RSZ3"/>
<dbReference type="OMA" id="FRMIMYR"/>
<dbReference type="Proteomes" id="UP000188318">
    <property type="component" value="Unassembled WGS sequence"/>
</dbReference>
<dbReference type="EMBL" id="KV907497">
    <property type="protein sequence ID" value="OOF97619.1"/>
    <property type="molecule type" value="Genomic_DNA"/>
</dbReference>
<keyword evidence="3" id="KW-0862">Zinc</keyword>
<dbReference type="PANTHER" id="PTHR47424:SF2">
    <property type="entry name" value="TRANSCRIPTION FACTOR DOMAIN-CONTAINING PROTEIN-RELATED"/>
    <property type="match status" value="1"/>
</dbReference>
<feature type="domain" description="Zn(2)-C6 fungal-type" evidence="10">
    <location>
        <begin position="12"/>
        <end position="42"/>
    </location>
</feature>
<dbReference type="GO" id="GO:0000978">
    <property type="term" value="F:RNA polymerase II cis-regulatory region sequence-specific DNA binding"/>
    <property type="evidence" value="ECO:0007669"/>
    <property type="project" value="TreeGrafter"/>
</dbReference>
<keyword evidence="8" id="KW-0539">Nucleus</keyword>
<dbReference type="InterPro" id="IPR007219">
    <property type="entry name" value="XnlR_reg_dom"/>
</dbReference>
<dbReference type="OrthoDB" id="3364175at2759"/>
<comment type="subcellular location">
    <subcellularLocation>
        <location evidence="1">Nucleus</location>
    </subcellularLocation>
</comment>
<dbReference type="Gene3D" id="4.10.240.10">
    <property type="entry name" value="Zn(2)-C6 fungal-type DNA-binding domain"/>
    <property type="match status" value="1"/>
</dbReference>
<gene>
    <name evidence="11" type="ORF">ASPCADRAFT_144278</name>
</gene>
<evidence type="ECO:0000256" key="7">
    <source>
        <dbReference type="ARBA" id="ARBA00023163"/>
    </source>
</evidence>
<evidence type="ECO:0000256" key="4">
    <source>
        <dbReference type="ARBA" id="ARBA00023015"/>
    </source>
</evidence>
<dbReference type="SMART" id="SM00906">
    <property type="entry name" value="Fungal_trans"/>
    <property type="match status" value="1"/>
</dbReference>
<keyword evidence="9" id="KW-0119">Carbohydrate metabolism</keyword>
<evidence type="ECO:0000313" key="11">
    <source>
        <dbReference type="EMBL" id="OOF97619.1"/>
    </source>
</evidence>
<reference evidence="12" key="1">
    <citation type="journal article" date="2017" name="Genome Biol.">
        <title>Comparative genomics reveals high biological diversity and specific adaptations in the industrially and medically important fungal genus Aspergillus.</title>
        <authorList>
            <person name="de Vries R.P."/>
            <person name="Riley R."/>
            <person name="Wiebenga A."/>
            <person name="Aguilar-Osorio G."/>
            <person name="Amillis S."/>
            <person name="Uchima C.A."/>
            <person name="Anderluh G."/>
            <person name="Asadollahi M."/>
            <person name="Askin M."/>
            <person name="Barry K."/>
            <person name="Battaglia E."/>
            <person name="Bayram O."/>
            <person name="Benocci T."/>
            <person name="Braus-Stromeyer S.A."/>
            <person name="Caldana C."/>
            <person name="Canovas D."/>
            <person name="Cerqueira G.C."/>
            <person name="Chen F."/>
            <person name="Chen W."/>
            <person name="Choi C."/>
            <person name="Clum A."/>
            <person name="Dos Santos R.A."/>
            <person name="Damasio A.R."/>
            <person name="Diallinas G."/>
            <person name="Emri T."/>
            <person name="Fekete E."/>
            <person name="Flipphi M."/>
            <person name="Freyberg S."/>
            <person name="Gallo A."/>
            <person name="Gournas C."/>
            <person name="Habgood R."/>
            <person name="Hainaut M."/>
            <person name="Harispe M.L."/>
            <person name="Henrissat B."/>
            <person name="Hilden K.S."/>
            <person name="Hope R."/>
            <person name="Hossain A."/>
            <person name="Karabika E."/>
            <person name="Karaffa L."/>
            <person name="Karanyi Z."/>
            <person name="Krasevec N."/>
            <person name="Kuo A."/>
            <person name="Kusch H."/>
            <person name="LaButti K."/>
            <person name="Lagendijk E.L."/>
            <person name="Lapidus A."/>
            <person name="Levasseur A."/>
            <person name="Lindquist E."/>
            <person name="Lipzen A."/>
            <person name="Logrieco A.F."/>
            <person name="MacCabe A."/>
            <person name="Maekelae M.R."/>
            <person name="Malavazi I."/>
            <person name="Melin P."/>
            <person name="Meyer V."/>
            <person name="Mielnichuk N."/>
            <person name="Miskei M."/>
            <person name="Molnar A.P."/>
            <person name="Mule G."/>
            <person name="Ngan C.Y."/>
            <person name="Orejas M."/>
            <person name="Orosz E."/>
            <person name="Ouedraogo J.P."/>
            <person name="Overkamp K.M."/>
            <person name="Park H.-S."/>
            <person name="Perrone G."/>
            <person name="Piumi F."/>
            <person name="Punt P.J."/>
            <person name="Ram A.F."/>
            <person name="Ramon A."/>
            <person name="Rauscher S."/>
            <person name="Record E."/>
            <person name="Riano-Pachon D.M."/>
            <person name="Robert V."/>
            <person name="Roehrig J."/>
            <person name="Ruller R."/>
            <person name="Salamov A."/>
            <person name="Salih N.S."/>
            <person name="Samson R.A."/>
            <person name="Sandor E."/>
            <person name="Sanguinetti M."/>
            <person name="Schuetze T."/>
            <person name="Sepcic K."/>
            <person name="Shelest E."/>
            <person name="Sherlock G."/>
            <person name="Sophianopoulou V."/>
            <person name="Squina F.M."/>
            <person name="Sun H."/>
            <person name="Susca A."/>
            <person name="Todd R.B."/>
            <person name="Tsang A."/>
            <person name="Unkles S.E."/>
            <person name="van de Wiele N."/>
            <person name="van Rossen-Uffink D."/>
            <person name="Oliveira J.V."/>
            <person name="Vesth T.C."/>
            <person name="Visser J."/>
            <person name="Yu J.-H."/>
            <person name="Zhou M."/>
            <person name="Andersen M.R."/>
            <person name="Archer D.B."/>
            <person name="Baker S.E."/>
            <person name="Benoit I."/>
            <person name="Brakhage A.A."/>
            <person name="Braus G.H."/>
            <person name="Fischer R."/>
            <person name="Frisvad J.C."/>
            <person name="Goldman G.H."/>
            <person name="Houbraken J."/>
            <person name="Oakley B."/>
            <person name="Pocsi I."/>
            <person name="Scazzocchio C."/>
            <person name="Seiboth B."/>
            <person name="vanKuyk P.A."/>
            <person name="Wortman J."/>
            <person name="Dyer P.S."/>
            <person name="Grigoriev I.V."/>
        </authorList>
    </citation>
    <scope>NUCLEOTIDE SEQUENCE [LARGE SCALE GENOMIC DNA]</scope>
    <source>
        <strain evidence="12">ITEM 5010</strain>
    </source>
</reference>
<evidence type="ECO:0000256" key="5">
    <source>
        <dbReference type="ARBA" id="ARBA00023125"/>
    </source>
</evidence>
<dbReference type="GO" id="GO:0005634">
    <property type="term" value="C:nucleus"/>
    <property type="evidence" value="ECO:0007669"/>
    <property type="project" value="UniProtKB-SubCell"/>
</dbReference>
<evidence type="ECO:0000256" key="2">
    <source>
        <dbReference type="ARBA" id="ARBA00022723"/>
    </source>
</evidence>
<dbReference type="GO" id="GO:0000435">
    <property type="term" value="P:positive regulation of transcription from RNA polymerase II promoter by galactose"/>
    <property type="evidence" value="ECO:0007669"/>
    <property type="project" value="TreeGrafter"/>
</dbReference>